<dbReference type="Proteomes" id="UP000664480">
    <property type="component" value="Unassembled WGS sequence"/>
</dbReference>
<proteinExistence type="predicted"/>
<dbReference type="RefSeq" id="WP_206588096.1">
    <property type="nucleotide sequence ID" value="NZ_JAFKCU010000005.1"/>
</dbReference>
<feature type="domain" description="TIR" evidence="2">
    <location>
        <begin position="2"/>
        <end position="157"/>
    </location>
</feature>
<keyword evidence="3" id="KW-0675">Receptor</keyword>
<dbReference type="InterPro" id="IPR035897">
    <property type="entry name" value="Toll_tir_struct_dom_sf"/>
</dbReference>
<sequence>MADNKIFVSYRRQDASGEAGRLVDHLQEVFGEESVFLDVETIEAGLDFVQAIDKALNSCKVLIAMIGPHWLNMRDSEGNLRLFQEGDFIRIEISAALKRNIRVIPVLVNGAVMPTPDQLPEDLQALTRRHAQELSSSRWKYDSDQLTQVLSKIIEPKPIPQPTPRPTPRPIPPKKKSWLAKNYLWVLGGFVSLLILIQLMDLPEEDFPNDPYQPPVEEDYGNTDDPTVEDLQQFREDNPGGTEINDNLTGTATEIEDVSGYWRMDDNQGNFSTFIFELYEDGEVEFLEYNQFNIQIGSGTGVANGTDLTLDYYNSLFQLNGNFKLKTYNQGKSWSGNVNFPSLGTSSPITFQRINP</sequence>
<evidence type="ECO:0000313" key="4">
    <source>
        <dbReference type="Proteomes" id="UP000664480"/>
    </source>
</evidence>
<evidence type="ECO:0000256" key="1">
    <source>
        <dbReference type="SAM" id="Phobius"/>
    </source>
</evidence>
<keyword evidence="1" id="KW-1133">Transmembrane helix</keyword>
<dbReference type="PROSITE" id="PS50104">
    <property type="entry name" value="TIR"/>
    <property type="match status" value="1"/>
</dbReference>
<dbReference type="SUPFAM" id="SSF52200">
    <property type="entry name" value="Toll/Interleukin receptor TIR domain"/>
    <property type="match status" value="1"/>
</dbReference>
<dbReference type="InterPro" id="IPR000157">
    <property type="entry name" value="TIR_dom"/>
</dbReference>
<dbReference type="Gene3D" id="3.40.50.10140">
    <property type="entry name" value="Toll/interleukin-1 receptor homology (TIR) domain"/>
    <property type="match status" value="1"/>
</dbReference>
<accession>A0ABS3CJZ7</accession>
<feature type="transmembrane region" description="Helical" evidence="1">
    <location>
        <begin position="183"/>
        <end position="200"/>
    </location>
</feature>
<dbReference type="Pfam" id="PF13676">
    <property type="entry name" value="TIR_2"/>
    <property type="match status" value="1"/>
</dbReference>
<evidence type="ECO:0000313" key="3">
    <source>
        <dbReference type="EMBL" id="MBN7817423.1"/>
    </source>
</evidence>
<reference evidence="3 4" key="1">
    <citation type="submission" date="2021-03" db="EMBL/GenBank/DDBJ databases">
        <title>novel species isolated from a fishpond in China.</title>
        <authorList>
            <person name="Lu H."/>
            <person name="Cai Z."/>
        </authorList>
    </citation>
    <scope>NUCLEOTIDE SEQUENCE [LARGE SCALE GENOMIC DNA]</scope>
    <source>
        <strain evidence="3 4">YJ13C</strain>
    </source>
</reference>
<dbReference type="EMBL" id="JAFKCU010000005">
    <property type="protein sequence ID" value="MBN7817423.1"/>
    <property type="molecule type" value="Genomic_DNA"/>
</dbReference>
<organism evidence="3 4">
    <name type="scientific">Algoriphagus pacificus</name>
    <dbReference type="NCBI Taxonomy" id="2811234"/>
    <lineage>
        <taxon>Bacteria</taxon>
        <taxon>Pseudomonadati</taxon>
        <taxon>Bacteroidota</taxon>
        <taxon>Cytophagia</taxon>
        <taxon>Cytophagales</taxon>
        <taxon>Cyclobacteriaceae</taxon>
        <taxon>Algoriphagus</taxon>
    </lineage>
</organism>
<keyword evidence="1" id="KW-0812">Transmembrane</keyword>
<protein>
    <submittedName>
        <fullName evidence="3">Toll/interleukin-1 receptor domain-containing protein</fullName>
    </submittedName>
</protein>
<keyword evidence="4" id="KW-1185">Reference proteome</keyword>
<keyword evidence="1" id="KW-0472">Membrane</keyword>
<name>A0ABS3CJZ7_9BACT</name>
<gene>
    <name evidence="3" type="ORF">J0A69_18425</name>
</gene>
<comment type="caution">
    <text evidence="3">The sequence shown here is derived from an EMBL/GenBank/DDBJ whole genome shotgun (WGS) entry which is preliminary data.</text>
</comment>
<evidence type="ECO:0000259" key="2">
    <source>
        <dbReference type="PROSITE" id="PS50104"/>
    </source>
</evidence>